<dbReference type="PANTHER" id="PTHR21071">
    <property type="entry name" value="UDP-N-ACETYLENOLPYRUVOYLGLUCOSAMINE REDUCTASE"/>
    <property type="match status" value="1"/>
</dbReference>
<proteinExistence type="inferred from homology"/>
<sequence length="362" mass="38295">MRQEQNVPLARLTTLRLGGPAARLVEVENLDELVATVRDLDGRGEPLLVVGGGSNLVVADEGFSGTVLKLAFDAITVDERGEQLVASVDGGADWDAFVARAVGEGYRGVECLSGIPGSVGATPMQNVGAYGQEVSETIARLRVLDRATGALAWIDRADCAFAYRSSRFRGQTRYIIVQVVFALTRATDSAPIRYAELARALGIRDGERAPLRDVRETVLRLRRAKGMVIDSSDPESVSAGSFFVNPVVDASTLAAIERLHAGTVVSTGTGDSAGAAGTVPRFSTADGRFKVPAAWLIEHAGFTKGHRRGPVGISTKHALALVHRGGGTTRDLLALARDVRNAVHTRFGVELSAEPIMVGCAL</sequence>
<feature type="domain" description="FAD-binding PCMH-type" evidence="20">
    <location>
        <begin position="17"/>
        <end position="186"/>
    </location>
</feature>
<evidence type="ECO:0000256" key="11">
    <source>
        <dbReference type="ARBA" id="ARBA00022857"/>
    </source>
</evidence>
<evidence type="ECO:0000313" key="22">
    <source>
        <dbReference type="Proteomes" id="UP001370348"/>
    </source>
</evidence>
<dbReference type="InterPro" id="IPR036635">
    <property type="entry name" value="MurB_C_sf"/>
</dbReference>
<keyword evidence="15 19" id="KW-0131">Cell cycle</keyword>
<keyword evidence="16 19" id="KW-0961">Cell wall biogenesis/degradation</keyword>
<keyword evidence="13 19" id="KW-0573">Peptidoglycan synthesis</keyword>
<dbReference type="Gene3D" id="3.90.78.10">
    <property type="entry name" value="UDP-N-acetylenolpyruvoylglucosamine reductase, C-terminal domain"/>
    <property type="match status" value="1"/>
</dbReference>
<name>A0ABZ2LMP4_9BACT</name>
<comment type="function">
    <text evidence="2 19">Cell wall formation.</text>
</comment>
<dbReference type="EMBL" id="CP089984">
    <property type="protein sequence ID" value="WXB11605.1"/>
    <property type="molecule type" value="Genomic_DNA"/>
</dbReference>
<evidence type="ECO:0000256" key="8">
    <source>
        <dbReference type="ARBA" id="ARBA00022618"/>
    </source>
</evidence>
<keyword evidence="22" id="KW-1185">Reference proteome</keyword>
<dbReference type="Gene3D" id="3.30.43.10">
    <property type="entry name" value="Uridine Diphospho-n-acetylenolpyruvylglucosamine Reductase, domain 2"/>
    <property type="match status" value="1"/>
</dbReference>
<evidence type="ECO:0000256" key="14">
    <source>
        <dbReference type="ARBA" id="ARBA00023002"/>
    </source>
</evidence>
<comment type="subcellular location">
    <subcellularLocation>
        <location evidence="3 19">Cytoplasm</location>
    </subcellularLocation>
</comment>
<evidence type="ECO:0000256" key="18">
    <source>
        <dbReference type="ARBA" id="ARBA00048914"/>
    </source>
</evidence>
<protein>
    <recommendedName>
        <fullName evidence="6 19">UDP-N-acetylenolpyruvoylglucosamine reductase</fullName>
        <ecNumber evidence="5 19">1.3.1.98</ecNumber>
    </recommendedName>
    <alternativeName>
        <fullName evidence="17 19">UDP-N-acetylmuramate dehydrogenase</fullName>
    </alternativeName>
</protein>
<evidence type="ECO:0000313" key="21">
    <source>
        <dbReference type="EMBL" id="WXB11605.1"/>
    </source>
</evidence>
<dbReference type="Pfam" id="PF02873">
    <property type="entry name" value="MurB_C"/>
    <property type="match status" value="1"/>
</dbReference>
<comment type="pathway">
    <text evidence="4 19">Cell wall biogenesis; peptidoglycan biosynthesis.</text>
</comment>
<dbReference type="GO" id="GO:0008762">
    <property type="term" value="F:UDP-N-acetylmuramate dehydrogenase activity"/>
    <property type="evidence" value="ECO:0007669"/>
    <property type="project" value="UniProtKB-EC"/>
</dbReference>
<keyword evidence="14 19" id="KW-0560">Oxidoreductase</keyword>
<reference evidence="21 22" key="1">
    <citation type="submission" date="2021-12" db="EMBL/GenBank/DDBJ databases">
        <title>Discovery of the Pendulisporaceae a myxobacterial family with distinct sporulation behavior and unique specialized metabolism.</title>
        <authorList>
            <person name="Garcia R."/>
            <person name="Popoff A."/>
            <person name="Bader C.D."/>
            <person name="Loehr J."/>
            <person name="Walesch S."/>
            <person name="Walt C."/>
            <person name="Boldt J."/>
            <person name="Bunk B."/>
            <person name="Haeckl F.J.F.P.J."/>
            <person name="Gunesch A.P."/>
            <person name="Birkelbach J."/>
            <person name="Nuebel U."/>
            <person name="Pietschmann T."/>
            <person name="Bach T."/>
            <person name="Mueller R."/>
        </authorList>
    </citation>
    <scope>NUCLEOTIDE SEQUENCE [LARGE SCALE GENOMIC DNA]</scope>
    <source>
        <strain evidence="21 22">MSr11954</strain>
    </source>
</reference>
<dbReference type="NCBIfam" id="TIGR00179">
    <property type="entry name" value="murB"/>
    <property type="match status" value="1"/>
</dbReference>
<comment type="cofactor">
    <cofactor evidence="1 19">
        <name>FAD</name>
        <dbReference type="ChEBI" id="CHEBI:57692"/>
    </cofactor>
</comment>
<dbReference type="InterPro" id="IPR006094">
    <property type="entry name" value="Oxid_FAD_bind_N"/>
</dbReference>
<feature type="active site" evidence="19">
    <location>
        <position position="354"/>
    </location>
</feature>
<feature type="active site" evidence="19">
    <location>
        <position position="164"/>
    </location>
</feature>
<dbReference type="EC" id="1.3.1.98" evidence="5 19"/>
<dbReference type="InterPro" id="IPR011601">
    <property type="entry name" value="MurB_C"/>
</dbReference>
<dbReference type="SUPFAM" id="SSF56176">
    <property type="entry name" value="FAD-binding/transporter-associated domain-like"/>
    <property type="match status" value="1"/>
</dbReference>
<evidence type="ECO:0000256" key="16">
    <source>
        <dbReference type="ARBA" id="ARBA00023316"/>
    </source>
</evidence>
<dbReference type="NCBIfam" id="NF010478">
    <property type="entry name" value="PRK13903.1"/>
    <property type="match status" value="1"/>
</dbReference>
<dbReference type="InterPro" id="IPR003170">
    <property type="entry name" value="MurB"/>
</dbReference>
<evidence type="ECO:0000259" key="20">
    <source>
        <dbReference type="PROSITE" id="PS51387"/>
    </source>
</evidence>
<evidence type="ECO:0000256" key="2">
    <source>
        <dbReference type="ARBA" id="ARBA00003921"/>
    </source>
</evidence>
<keyword evidence="7 19" id="KW-0963">Cytoplasm</keyword>
<dbReference type="SUPFAM" id="SSF56194">
    <property type="entry name" value="Uridine diphospho-N-Acetylenolpyruvylglucosamine reductase, MurB, C-terminal domain"/>
    <property type="match status" value="1"/>
</dbReference>
<dbReference type="InterPro" id="IPR036318">
    <property type="entry name" value="FAD-bd_PCMH-like_sf"/>
</dbReference>
<evidence type="ECO:0000256" key="4">
    <source>
        <dbReference type="ARBA" id="ARBA00004752"/>
    </source>
</evidence>
<keyword evidence="12 19" id="KW-0133">Cell shape</keyword>
<comment type="similarity">
    <text evidence="19">Belongs to the MurB family.</text>
</comment>
<organism evidence="21 22">
    <name type="scientific">Pendulispora albinea</name>
    <dbReference type="NCBI Taxonomy" id="2741071"/>
    <lineage>
        <taxon>Bacteria</taxon>
        <taxon>Pseudomonadati</taxon>
        <taxon>Myxococcota</taxon>
        <taxon>Myxococcia</taxon>
        <taxon>Myxococcales</taxon>
        <taxon>Sorangiineae</taxon>
        <taxon>Pendulisporaceae</taxon>
        <taxon>Pendulispora</taxon>
    </lineage>
</organism>
<evidence type="ECO:0000256" key="9">
    <source>
        <dbReference type="ARBA" id="ARBA00022630"/>
    </source>
</evidence>
<evidence type="ECO:0000256" key="17">
    <source>
        <dbReference type="ARBA" id="ARBA00031026"/>
    </source>
</evidence>
<evidence type="ECO:0000256" key="19">
    <source>
        <dbReference type="HAMAP-Rule" id="MF_00037"/>
    </source>
</evidence>
<dbReference type="HAMAP" id="MF_00037">
    <property type="entry name" value="MurB"/>
    <property type="match status" value="1"/>
</dbReference>
<evidence type="ECO:0000256" key="10">
    <source>
        <dbReference type="ARBA" id="ARBA00022827"/>
    </source>
</evidence>
<feature type="active site" description="Proton donor" evidence="19">
    <location>
        <position position="241"/>
    </location>
</feature>
<dbReference type="PANTHER" id="PTHR21071:SF4">
    <property type="entry name" value="UDP-N-ACETYLENOLPYRUVOYLGLUCOSAMINE REDUCTASE"/>
    <property type="match status" value="1"/>
</dbReference>
<evidence type="ECO:0000256" key="12">
    <source>
        <dbReference type="ARBA" id="ARBA00022960"/>
    </source>
</evidence>
<dbReference type="Proteomes" id="UP001370348">
    <property type="component" value="Chromosome"/>
</dbReference>
<comment type="catalytic activity">
    <reaction evidence="18 19">
        <text>UDP-N-acetyl-alpha-D-muramate + NADP(+) = UDP-N-acetyl-3-O-(1-carboxyvinyl)-alpha-D-glucosamine + NADPH + H(+)</text>
        <dbReference type="Rhea" id="RHEA:12248"/>
        <dbReference type="ChEBI" id="CHEBI:15378"/>
        <dbReference type="ChEBI" id="CHEBI:57783"/>
        <dbReference type="ChEBI" id="CHEBI:58349"/>
        <dbReference type="ChEBI" id="CHEBI:68483"/>
        <dbReference type="ChEBI" id="CHEBI:70757"/>
        <dbReference type="EC" id="1.3.1.98"/>
    </reaction>
</comment>
<evidence type="ECO:0000256" key="5">
    <source>
        <dbReference type="ARBA" id="ARBA00012518"/>
    </source>
</evidence>
<evidence type="ECO:0000256" key="13">
    <source>
        <dbReference type="ARBA" id="ARBA00022984"/>
    </source>
</evidence>
<keyword evidence="10 19" id="KW-0274">FAD</keyword>
<dbReference type="InterPro" id="IPR016166">
    <property type="entry name" value="FAD-bd_PCMH"/>
</dbReference>
<keyword evidence="8 19" id="KW-0132">Cell division</keyword>
<evidence type="ECO:0000256" key="3">
    <source>
        <dbReference type="ARBA" id="ARBA00004496"/>
    </source>
</evidence>
<dbReference type="Pfam" id="PF01565">
    <property type="entry name" value="FAD_binding_4"/>
    <property type="match status" value="1"/>
</dbReference>
<gene>
    <name evidence="19" type="primary">murB</name>
    <name evidence="21" type="ORF">LZC94_27550</name>
</gene>
<keyword evidence="11 19" id="KW-0521">NADP</keyword>
<dbReference type="PROSITE" id="PS51387">
    <property type="entry name" value="FAD_PCMH"/>
    <property type="match status" value="1"/>
</dbReference>
<dbReference type="InterPro" id="IPR016169">
    <property type="entry name" value="FAD-bd_PCMH_sub2"/>
</dbReference>
<dbReference type="InterPro" id="IPR016167">
    <property type="entry name" value="FAD-bd_PCMH_sub1"/>
</dbReference>
<evidence type="ECO:0000256" key="1">
    <source>
        <dbReference type="ARBA" id="ARBA00001974"/>
    </source>
</evidence>
<dbReference type="RefSeq" id="WP_394821225.1">
    <property type="nucleotide sequence ID" value="NZ_CP089984.1"/>
</dbReference>
<dbReference type="Gene3D" id="3.30.465.10">
    <property type="match status" value="1"/>
</dbReference>
<keyword evidence="9 19" id="KW-0285">Flavoprotein</keyword>
<evidence type="ECO:0000256" key="6">
    <source>
        <dbReference type="ARBA" id="ARBA00015188"/>
    </source>
</evidence>
<evidence type="ECO:0000256" key="15">
    <source>
        <dbReference type="ARBA" id="ARBA00023306"/>
    </source>
</evidence>
<accession>A0ABZ2LMP4</accession>
<evidence type="ECO:0000256" key="7">
    <source>
        <dbReference type="ARBA" id="ARBA00022490"/>
    </source>
</evidence>